<dbReference type="InterPro" id="IPR011527">
    <property type="entry name" value="ABC1_TM_dom"/>
</dbReference>
<dbReference type="InterPro" id="IPR039421">
    <property type="entry name" value="Type_1_exporter"/>
</dbReference>
<keyword evidence="7 8" id="KW-0472">Membrane</keyword>
<dbReference type="PANTHER" id="PTHR43394:SF1">
    <property type="entry name" value="ATP-BINDING CASSETTE SUB-FAMILY B MEMBER 10, MITOCHONDRIAL"/>
    <property type="match status" value="1"/>
</dbReference>
<dbReference type="GO" id="GO:0016887">
    <property type="term" value="F:ATP hydrolysis activity"/>
    <property type="evidence" value="ECO:0007669"/>
    <property type="project" value="InterPro"/>
</dbReference>
<dbReference type="AlphaFoldDB" id="A0A9D2I287"/>
<keyword evidence="2" id="KW-0813">Transport</keyword>
<keyword evidence="3 8" id="KW-0812">Transmembrane</keyword>
<dbReference type="SUPFAM" id="SSF90123">
    <property type="entry name" value="ABC transporter transmembrane region"/>
    <property type="match status" value="1"/>
</dbReference>
<dbReference type="GO" id="GO:0005524">
    <property type="term" value="F:ATP binding"/>
    <property type="evidence" value="ECO:0007669"/>
    <property type="project" value="UniProtKB-KW"/>
</dbReference>
<dbReference type="GO" id="GO:0005886">
    <property type="term" value="C:plasma membrane"/>
    <property type="evidence" value="ECO:0007669"/>
    <property type="project" value="UniProtKB-SubCell"/>
</dbReference>
<dbReference type="InterPro" id="IPR017871">
    <property type="entry name" value="ABC_transporter-like_CS"/>
</dbReference>
<sequence length="591" mass="67926">MEQSVWSKTIPVKEQVRVVKRIVAYALPFKAPFIWSFIFGVGLAITDVVSPRIIQVFLDNYVTQGEATISIAIQFSLLYMLSIIISMITMYFQNYLFSMASEKTVENIRNQLFRKVNQLGMRYFDQTPAGSIVSRVTNDTETIKDFWAVFLALAEGLLSIVTVFIAMWVLDVKITLTFLYFLPVMALMVWFYQRVSTRVYRTMREKLSELNTKLNENILGMSIIQQFRQEKRLQKEFSDVNEEYARGRIAMVRMNALLLNPFISLLQAIALTVVLYLFGGQSFDQFVEIGVIYSFTSYINNFFRPLGMMMDNLSVFQDGIVSSYRVIRVLDHDELVPQQNEEADLAITKGKIEFKNVTFAYDNEHNVLKNISFTANPGETVALIGHTGSGKSSIINVLMRFYEFYEGDILIDGQSIKKYPIEEIRRQMGLVLQDSFLFYGDVSRNIRLMNDELDDVAIQDAAEFVHANHFIEQLPEQYHAKVIERGASYSSGERQLISFARTIIRDPKILVLDEATANIDTETELLIQESMNKMRKGRTTIAIAHRLSTIRDADLILVLDKGEIIERGKHDDLIAKKGIYYDMYQLQSMSD</sequence>
<dbReference type="Pfam" id="PF00005">
    <property type="entry name" value="ABC_tran"/>
    <property type="match status" value="1"/>
</dbReference>
<dbReference type="Gene3D" id="3.40.50.300">
    <property type="entry name" value="P-loop containing nucleotide triphosphate hydrolases"/>
    <property type="match status" value="1"/>
</dbReference>
<dbReference type="GO" id="GO:0015421">
    <property type="term" value="F:ABC-type oligopeptide transporter activity"/>
    <property type="evidence" value="ECO:0007669"/>
    <property type="project" value="TreeGrafter"/>
</dbReference>
<evidence type="ECO:0000256" key="4">
    <source>
        <dbReference type="ARBA" id="ARBA00022741"/>
    </source>
</evidence>
<dbReference type="CDD" id="cd03254">
    <property type="entry name" value="ABCC_Glucan_exporter_like"/>
    <property type="match status" value="1"/>
</dbReference>
<evidence type="ECO:0000256" key="5">
    <source>
        <dbReference type="ARBA" id="ARBA00022840"/>
    </source>
</evidence>
<dbReference type="PROSITE" id="PS50929">
    <property type="entry name" value="ABC_TM1F"/>
    <property type="match status" value="1"/>
</dbReference>
<feature type="transmembrane region" description="Helical" evidence="8">
    <location>
        <begin position="174"/>
        <end position="192"/>
    </location>
</feature>
<evidence type="ECO:0000256" key="8">
    <source>
        <dbReference type="SAM" id="Phobius"/>
    </source>
</evidence>
<dbReference type="Pfam" id="PF00664">
    <property type="entry name" value="ABC_membrane"/>
    <property type="match status" value="1"/>
</dbReference>
<dbReference type="FunFam" id="3.40.50.300:FF:000287">
    <property type="entry name" value="Multidrug ABC transporter ATP-binding protein"/>
    <property type="match status" value="1"/>
</dbReference>
<dbReference type="SUPFAM" id="SSF52540">
    <property type="entry name" value="P-loop containing nucleoside triphosphate hydrolases"/>
    <property type="match status" value="1"/>
</dbReference>
<dbReference type="InterPro" id="IPR036640">
    <property type="entry name" value="ABC1_TM_sf"/>
</dbReference>
<feature type="domain" description="ABC transporter" evidence="9">
    <location>
        <begin position="352"/>
        <end position="586"/>
    </location>
</feature>
<keyword evidence="4" id="KW-0547">Nucleotide-binding</keyword>
<evidence type="ECO:0000259" key="10">
    <source>
        <dbReference type="PROSITE" id="PS50929"/>
    </source>
</evidence>
<evidence type="ECO:0000259" key="9">
    <source>
        <dbReference type="PROSITE" id="PS50893"/>
    </source>
</evidence>
<evidence type="ECO:0000256" key="7">
    <source>
        <dbReference type="ARBA" id="ARBA00023136"/>
    </source>
</evidence>
<feature type="transmembrane region" description="Helical" evidence="8">
    <location>
        <begin position="69"/>
        <end position="92"/>
    </location>
</feature>
<comment type="subcellular location">
    <subcellularLocation>
        <location evidence="1">Cell membrane</location>
        <topology evidence="1">Multi-pass membrane protein</topology>
    </subcellularLocation>
</comment>
<feature type="domain" description="ABC transmembrane type-1" evidence="10">
    <location>
        <begin position="34"/>
        <end position="318"/>
    </location>
</feature>
<proteinExistence type="predicted"/>
<reference evidence="11" key="1">
    <citation type="journal article" date="2021" name="PeerJ">
        <title>Extensive microbial diversity within the chicken gut microbiome revealed by metagenomics and culture.</title>
        <authorList>
            <person name="Gilroy R."/>
            <person name="Ravi A."/>
            <person name="Getino M."/>
            <person name="Pursley I."/>
            <person name="Horton D.L."/>
            <person name="Alikhan N.F."/>
            <person name="Baker D."/>
            <person name="Gharbi K."/>
            <person name="Hall N."/>
            <person name="Watson M."/>
            <person name="Adriaenssens E.M."/>
            <person name="Foster-Nyarko E."/>
            <person name="Jarju S."/>
            <person name="Secka A."/>
            <person name="Antonio M."/>
            <person name="Oren A."/>
            <person name="Chaudhuri R.R."/>
            <person name="La Ragione R."/>
            <person name="Hildebrand F."/>
            <person name="Pallen M.J."/>
        </authorList>
    </citation>
    <scope>NUCLEOTIDE SEQUENCE</scope>
    <source>
        <strain evidence="11">CHK171-505</strain>
    </source>
</reference>
<protein>
    <submittedName>
        <fullName evidence="11">ABC transporter ATP-binding protein/permease</fullName>
    </submittedName>
</protein>
<feature type="transmembrane region" description="Helical" evidence="8">
    <location>
        <begin position="256"/>
        <end position="279"/>
    </location>
</feature>
<dbReference type="CDD" id="cd18544">
    <property type="entry name" value="ABC_6TM_TmrA_like"/>
    <property type="match status" value="1"/>
</dbReference>
<dbReference type="Proteomes" id="UP000886856">
    <property type="component" value="Unassembled WGS sequence"/>
</dbReference>
<organism evidence="11 12">
    <name type="scientific">Candidatus Jeotgalibaca merdavium</name>
    <dbReference type="NCBI Taxonomy" id="2838627"/>
    <lineage>
        <taxon>Bacteria</taxon>
        <taxon>Bacillati</taxon>
        <taxon>Bacillota</taxon>
        <taxon>Bacilli</taxon>
        <taxon>Lactobacillales</taxon>
        <taxon>Carnobacteriaceae</taxon>
        <taxon>Jeotgalibaca</taxon>
    </lineage>
</organism>
<dbReference type="InterPro" id="IPR003593">
    <property type="entry name" value="AAA+_ATPase"/>
</dbReference>
<dbReference type="Gene3D" id="1.20.1560.10">
    <property type="entry name" value="ABC transporter type 1, transmembrane domain"/>
    <property type="match status" value="1"/>
</dbReference>
<gene>
    <name evidence="11" type="ORF">H9948_05720</name>
</gene>
<evidence type="ECO:0000256" key="6">
    <source>
        <dbReference type="ARBA" id="ARBA00022989"/>
    </source>
</evidence>
<dbReference type="PANTHER" id="PTHR43394">
    <property type="entry name" value="ATP-DEPENDENT PERMEASE MDL1, MITOCHONDRIAL"/>
    <property type="match status" value="1"/>
</dbReference>
<comment type="caution">
    <text evidence="11">The sequence shown here is derived from an EMBL/GenBank/DDBJ whole genome shotgun (WGS) entry which is preliminary data.</text>
</comment>
<evidence type="ECO:0000256" key="1">
    <source>
        <dbReference type="ARBA" id="ARBA00004651"/>
    </source>
</evidence>
<dbReference type="PROSITE" id="PS00211">
    <property type="entry name" value="ABC_TRANSPORTER_1"/>
    <property type="match status" value="1"/>
</dbReference>
<evidence type="ECO:0000313" key="12">
    <source>
        <dbReference type="Proteomes" id="UP000886856"/>
    </source>
</evidence>
<dbReference type="SMART" id="SM00382">
    <property type="entry name" value="AAA"/>
    <property type="match status" value="1"/>
</dbReference>
<evidence type="ECO:0000313" key="11">
    <source>
        <dbReference type="EMBL" id="HJA90273.1"/>
    </source>
</evidence>
<evidence type="ECO:0000256" key="2">
    <source>
        <dbReference type="ARBA" id="ARBA00022448"/>
    </source>
</evidence>
<keyword evidence="6 8" id="KW-1133">Transmembrane helix</keyword>
<accession>A0A9D2I287</accession>
<reference evidence="11" key="2">
    <citation type="submission" date="2021-04" db="EMBL/GenBank/DDBJ databases">
        <authorList>
            <person name="Gilroy R."/>
        </authorList>
    </citation>
    <scope>NUCLEOTIDE SEQUENCE</scope>
    <source>
        <strain evidence="11">CHK171-505</strain>
    </source>
</reference>
<dbReference type="InterPro" id="IPR027417">
    <property type="entry name" value="P-loop_NTPase"/>
</dbReference>
<dbReference type="InterPro" id="IPR003439">
    <property type="entry name" value="ABC_transporter-like_ATP-bd"/>
</dbReference>
<dbReference type="PROSITE" id="PS50893">
    <property type="entry name" value="ABC_TRANSPORTER_2"/>
    <property type="match status" value="1"/>
</dbReference>
<feature type="transmembrane region" description="Helical" evidence="8">
    <location>
        <begin position="22"/>
        <end position="49"/>
    </location>
</feature>
<keyword evidence="5 11" id="KW-0067">ATP-binding</keyword>
<feature type="transmembrane region" description="Helical" evidence="8">
    <location>
        <begin position="146"/>
        <end position="168"/>
    </location>
</feature>
<name>A0A9D2I287_9LACT</name>
<evidence type="ECO:0000256" key="3">
    <source>
        <dbReference type="ARBA" id="ARBA00022692"/>
    </source>
</evidence>
<dbReference type="EMBL" id="DWYW01000128">
    <property type="protein sequence ID" value="HJA90273.1"/>
    <property type="molecule type" value="Genomic_DNA"/>
</dbReference>